<dbReference type="InterPro" id="IPR029060">
    <property type="entry name" value="PIN-like_dom_sf"/>
</dbReference>
<proteinExistence type="predicted"/>
<dbReference type="GO" id="GO:0008409">
    <property type="term" value="F:5'-3' exonuclease activity"/>
    <property type="evidence" value="ECO:0007669"/>
    <property type="project" value="InterPro"/>
</dbReference>
<dbReference type="InterPro" id="IPR020046">
    <property type="entry name" value="5-3_exonucl_a-hlix_arch_N"/>
</dbReference>
<dbReference type="Gene3D" id="3.40.50.1010">
    <property type="entry name" value="5'-nuclease"/>
    <property type="match status" value="1"/>
</dbReference>
<dbReference type="Pfam" id="PF02739">
    <property type="entry name" value="5_3_exonuc_N"/>
    <property type="match status" value="1"/>
</dbReference>
<dbReference type="PANTHER" id="PTHR42646">
    <property type="entry name" value="FLAP ENDONUCLEASE XNI"/>
    <property type="match status" value="1"/>
</dbReference>
<dbReference type="CDD" id="cd09898">
    <property type="entry name" value="H3TH_53EXO"/>
    <property type="match status" value="1"/>
</dbReference>
<comment type="caution">
    <text evidence="5">The sequence shown here is derived from an EMBL/GenBank/DDBJ whole genome shotgun (WGS) entry which is preliminary data.</text>
</comment>
<dbReference type="Proteomes" id="UP000230903">
    <property type="component" value="Unassembled WGS sequence"/>
</dbReference>
<dbReference type="EMBL" id="PFBC01000003">
    <property type="protein sequence ID" value="PIR88265.1"/>
    <property type="molecule type" value="Genomic_DNA"/>
</dbReference>
<gene>
    <name evidence="5" type="ORF">COU10_00120</name>
</gene>
<dbReference type="InterPro" id="IPR020045">
    <property type="entry name" value="DNA_polI_H3TH"/>
</dbReference>
<evidence type="ECO:0000256" key="2">
    <source>
        <dbReference type="ARBA" id="ARBA00022801"/>
    </source>
</evidence>
<dbReference type="InterPro" id="IPR036279">
    <property type="entry name" value="5-3_exonuclease_C_sf"/>
</dbReference>
<dbReference type="InterPro" id="IPR008918">
    <property type="entry name" value="HhH2"/>
</dbReference>
<dbReference type="PANTHER" id="PTHR42646:SF2">
    <property type="entry name" value="5'-3' EXONUCLEASE FAMILY PROTEIN"/>
    <property type="match status" value="1"/>
</dbReference>
<organism evidence="5 6">
    <name type="scientific">Candidatus Harrisonbacteria bacterium CG10_big_fil_rev_8_21_14_0_10_45_28</name>
    <dbReference type="NCBI Taxonomy" id="1974586"/>
    <lineage>
        <taxon>Bacteria</taxon>
        <taxon>Candidatus Harrisoniibacteriota</taxon>
    </lineage>
</organism>
<dbReference type="SMART" id="SM00475">
    <property type="entry name" value="53EXOc"/>
    <property type="match status" value="1"/>
</dbReference>
<dbReference type="AlphaFoldDB" id="A0A2H0UR72"/>
<dbReference type="Pfam" id="PF01367">
    <property type="entry name" value="5_3_exonuc"/>
    <property type="match status" value="1"/>
</dbReference>
<sequence>MKKLLLIDSHALIHRFFHAMPPLTAGDNMPIGAIYGLCKLLLKIINEEKPEYVAACFDRPEPTFRKKEYEAYKANRAEVSSDLIPQLIEARNTFEAFGVKIFELAGFEADDIIATLAEKYKGEKDLQVVILSGDRDLLQLVEGEKVVADMLKSGAGEVERYNEEKVKEKYELRPDQIADLKGLMGDASDNIPGVPGVGQKTATPLLKEFETVEGVYENLVIISEKHAKRLEGFEEQALMSKRLATVDRNAPIKLNGLENIKLGKLDEKKLDAYFKKFGFVSLAEQAEFL</sequence>
<dbReference type="GO" id="GO:0003677">
    <property type="term" value="F:DNA binding"/>
    <property type="evidence" value="ECO:0007669"/>
    <property type="project" value="UniProtKB-KW"/>
</dbReference>
<evidence type="ECO:0000256" key="3">
    <source>
        <dbReference type="ARBA" id="ARBA00023125"/>
    </source>
</evidence>
<dbReference type="CDD" id="cd09859">
    <property type="entry name" value="PIN_53EXO"/>
    <property type="match status" value="1"/>
</dbReference>
<evidence type="ECO:0000313" key="5">
    <source>
        <dbReference type="EMBL" id="PIR88265.1"/>
    </source>
</evidence>
<accession>A0A2H0UR72</accession>
<evidence type="ECO:0000256" key="1">
    <source>
        <dbReference type="ARBA" id="ARBA00022722"/>
    </source>
</evidence>
<keyword evidence="1" id="KW-0540">Nuclease</keyword>
<feature type="domain" description="5'-3' exonuclease" evidence="4">
    <location>
        <begin position="2"/>
        <end position="263"/>
    </location>
</feature>
<dbReference type="InterPro" id="IPR038969">
    <property type="entry name" value="FEN"/>
</dbReference>
<evidence type="ECO:0000313" key="6">
    <source>
        <dbReference type="Proteomes" id="UP000230903"/>
    </source>
</evidence>
<keyword evidence="2" id="KW-0378">Hydrolase</keyword>
<dbReference type="GO" id="GO:0033567">
    <property type="term" value="P:DNA replication, Okazaki fragment processing"/>
    <property type="evidence" value="ECO:0007669"/>
    <property type="project" value="InterPro"/>
</dbReference>
<dbReference type="SUPFAM" id="SSF88723">
    <property type="entry name" value="PIN domain-like"/>
    <property type="match status" value="1"/>
</dbReference>
<name>A0A2H0UR72_9BACT</name>
<keyword evidence="3" id="KW-0238">DNA-binding</keyword>
<evidence type="ECO:0000259" key="4">
    <source>
        <dbReference type="SMART" id="SM00475"/>
    </source>
</evidence>
<dbReference type="SMART" id="SM00279">
    <property type="entry name" value="HhH2"/>
    <property type="match status" value="1"/>
</dbReference>
<dbReference type="Gene3D" id="1.10.150.20">
    <property type="entry name" value="5' to 3' exonuclease, C-terminal subdomain"/>
    <property type="match status" value="1"/>
</dbReference>
<dbReference type="SUPFAM" id="SSF47807">
    <property type="entry name" value="5' to 3' exonuclease, C-terminal subdomain"/>
    <property type="match status" value="1"/>
</dbReference>
<dbReference type="GO" id="GO:0017108">
    <property type="term" value="F:5'-flap endonuclease activity"/>
    <property type="evidence" value="ECO:0007669"/>
    <property type="project" value="InterPro"/>
</dbReference>
<dbReference type="FunFam" id="1.10.150.20:FF:000003">
    <property type="entry name" value="DNA polymerase I"/>
    <property type="match status" value="1"/>
</dbReference>
<reference evidence="6" key="1">
    <citation type="submission" date="2017-09" db="EMBL/GenBank/DDBJ databases">
        <title>Depth-based differentiation of microbial function through sediment-hosted aquifers and enrichment of novel symbionts in the deep terrestrial subsurface.</title>
        <authorList>
            <person name="Probst A.J."/>
            <person name="Ladd B."/>
            <person name="Jarett J.K."/>
            <person name="Geller-Mcgrath D.E."/>
            <person name="Sieber C.M.K."/>
            <person name="Emerson J.B."/>
            <person name="Anantharaman K."/>
            <person name="Thomas B.C."/>
            <person name="Malmstrom R."/>
            <person name="Stieglmeier M."/>
            <person name="Klingl A."/>
            <person name="Woyke T."/>
            <person name="Ryan C.M."/>
            <person name="Banfield J.F."/>
        </authorList>
    </citation>
    <scope>NUCLEOTIDE SEQUENCE [LARGE SCALE GENOMIC DNA]</scope>
</reference>
<dbReference type="InterPro" id="IPR002421">
    <property type="entry name" value="5-3_exonuclease"/>
</dbReference>
<protein>
    <recommendedName>
        <fullName evidence="4">5'-3' exonuclease domain-containing protein</fullName>
    </recommendedName>
</protein>